<evidence type="ECO:0000313" key="2">
    <source>
        <dbReference type="EMBL" id="PNI11695.1"/>
    </source>
</evidence>
<dbReference type="Pfam" id="PF17699">
    <property type="entry name" value="DUF5545"/>
    <property type="match status" value="1"/>
</dbReference>
<organism evidence="2 3">
    <name type="scientific">Pan troglodytes</name>
    <name type="common">Chimpanzee</name>
    <dbReference type="NCBI Taxonomy" id="9598"/>
    <lineage>
        <taxon>Eukaryota</taxon>
        <taxon>Metazoa</taxon>
        <taxon>Chordata</taxon>
        <taxon>Craniata</taxon>
        <taxon>Vertebrata</taxon>
        <taxon>Euteleostomi</taxon>
        <taxon>Mammalia</taxon>
        <taxon>Eutheria</taxon>
        <taxon>Euarchontoglires</taxon>
        <taxon>Primates</taxon>
        <taxon>Haplorrhini</taxon>
        <taxon>Catarrhini</taxon>
        <taxon>Hominidae</taxon>
        <taxon>Pan</taxon>
    </lineage>
</organism>
<proteinExistence type="predicted"/>
<comment type="caution">
    <text evidence="2">The sequence shown here is derived from an EMBL/GenBank/DDBJ whole genome shotgun (WGS) entry which is preliminary data.</text>
</comment>
<dbReference type="AlphaFoldDB" id="A0A663DEV2"/>
<gene>
    <name evidence="2" type="ORF">CK820_G0054960</name>
</gene>
<dbReference type="OMA" id="KCCMPSS"/>
<accession>A0A663DEV2</accession>
<feature type="compositionally biased region" description="Basic and acidic residues" evidence="1">
    <location>
        <begin position="155"/>
        <end position="168"/>
    </location>
</feature>
<sequence length="221" mass="24306">MGEKSRRKGPAPRHADGKLGRTCDHPYAPWSFTPSSRAPTAWVRPPCPVWASRLQEHSPEPRRARAPPTRRAQAALYAPALRLRDHLDHFSILMTSCTSWLQAPQAPGLCRDEQSSRISVPQLSGAPILLPDLEGTKLSNFQESSPLPHKHERKDKRSTPEEEGRSAPEKIIQSLKLCPGGHRPASLSSGCPAGCRLSFNLPPSMLLSVQKCCMPSSLKTC</sequence>
<protein>
    <submittedName>
        <fullName evidence="2">C17orf51 isoform 3</fullName>
    </submittedName>
</protein>
<feature type="compositionally biased region" description="Basic residues" evidence="1">
    <location>
        <begin position="1"/>
        <end position="11"/>
    </location>
</feature>
<dbReference type="Proteomes" id="UP000236370">
    <property type="component" value="Unassembled WGS sequence"/>
</dbReference>
<feature type="region of interest" description="Disordered" evidence="1">
    <location>
        <begin position="139"/>
        <end position="169"/>
    </location>
</feature>
<dbReference type="EMBL" id="NBAG03000704">
    <property type="protein sequence ID" value="PNI11695.1"/>
    <property type="molecule type" value="Genomic_DNA"/>
</dbReference>
<name>A0A663DEV2_PANTR</name>
<feature type="compositionally biased region" description="Basic and acidic residues" evidence="1">
    <location>
        <begin position="13"/>
        <end position="23"/>
    </location>
</feature>
<dbReference type="InterPro" id="IPR041422">
    <property type="entry name" value="DUF5545"/>
</dbReference>
<evidence type="ECO:0000256" key="1">
    <source>
        <dbReference type="SAM" id="MobiDB-lite"/>
    </source>
</evidence>
<evidence type="ECO:0000313" key="3">
    <source>
        <dbReference type="Proteomes" id="UP000236370"/>
    </source>
</evidence>
<reference evidence="2 3" key="1">
    <citation type="submission" date="2017-12" db="EMBL/GenBank/DDBJ databases">
        <title>High-resolution comparative analysis of great ape genomes.</title>
        <authorList>
            <person name="Pollen A."/>
            <person name="Hastie A."/>
            <person name="Hormozdiari F."/>
            <person name="Dougherty M."/>
            <person name="Liu R."/>
            <person name="Chaisson M."/>
            <person name="Hoppe E."/>
            <person name="Hill C."/>
            <person name="Pang A."/>
            <person name="Hillier L."/>
            <person name="Baker C."/>
            <person name="Armstrong J."/>
            <person name="Shendure J."/>
            <person name="Paten B."/>
            <person name="Wilson R."/>
            <person name="Chao H."/>
            <person name="Schneider V."/>
            <person name="Ventura M."/>
            <person name="Kronenberg Z."/>
            <person name="Murali S."/>
            <person name="Gordon D."/>
            <person name="Cantsilieris S."/>
            <person name="Munson K."/>
            <person name="Nelson B."/>
            <person name="Raja A."/>
            <person name="Underwood J."/>
            <person name="Diekhans M."/>
            <person name="Fiddes I."/>
            <person name="Haussler D."/>
            <person name="Eichler E."/>
        </authorList>
    </citation>
    <scope>NUCLEOTIDE SEQUENCE [LARGE SCALE GENOMIC DNA]</scope>
    <source>
        <strain evidence="2">Yerkes chimp pedigree #C0471</strain>
    </source>
</reference>
<feature type="region of interest" description="Disordered" evidence="1">
    <location>
        <begin position="1"/>
        <end position="23"/>
    </location>
</feature>